<dbReference type="SUPFAM" id="SSF54506">
    <property type="entry name" value="Diaminopimelate epimerase-like"/>
    <property type="match status" value="1"/>
</dbReference>
<accession>A0AA39ZIJ7</accession>
<dbReference type="NCBIfam" id="TIGR00654">
    <property type="entry name" value="PhzF_family"/>
    <property type="match status" value="1"/>
</dbReference>
<evidence type="ECO:0000313" key="2">
    <source>
        <dbReference type="EMBL" id="KAK0671329.1"/>
    </source>
</evidence>
<dbReference type="AlphaFoldDB" id="A0AA39ZIJ7"/>
<dbReference type="Proteomes" id="UP001174997">
    <property type="component" value="Unassembled WGS sequence"/>
</dbReference>
<dbReference type="GO" id="GO:0016853">
    <property type="term" value="F:isomerase activity"/>
    <property type="evidence" value="ECO:0007669"/>
    <property type="project" value="TreeGrafter"/>
</dbReference>
<dbReference type="Pfam" id="PF02567">
    <property type="entry name" value="PhzC-PhzF"/>
    <property type="match status" value="1"/>
</dbReference>
<dbReference type="PIRSF" id="PIRSF016184">
    <property type="entry name" value="PhzC_PhzF"/>
    <property type="match status" value="1"/>
</dbReference>
<reference evidence="2" key="1">
    <citation type="submission" date="2023-06" db="EMBL/GenBank/DDBJ databases">
        <title>Genome-scale phylogeny and comparative genomics of the fungal order Sordariales.</title>
        <authorList>
            <consortium name="Lawrence Berkeley National Laboratory"/>
            <person name="Hensen N."/>
            <person name="Bonometti L."/>
            <person name="Westerberg I."/>
            <person name="Brannstrom I.O."/>
            <person name="Guillou S."/>
            <person name="Cros-Aarteil S."/>
            <person name="Calhoun S."/>
            <person name="Haridas S."/>
            <person name="Kuo A."/>
            <person name="Mondo S."/>
            <person name="Pangilinan J."/>
            <person name="Riley R."/>
            <person name="Labutti K."/>
            <person name="Andreopoulos B."/>
            <person name="Lipzen A."/>
            <person name="Chen C."/>
            <person name="Yanf M."/>
            <person name="Daum C."/>
            <person name="Ng V."/>
            <person name="Clum A."/>
            <person name="Steindorff A."/>
            <person name="Ohm R."/>
            <person name="Martin F."/>
            <person name="Silar P."/>
            <person name="Natvig D."/>
            <person name="Lalanne C."/>
            <person name="Gautier V."/>
            <person name="Ament-Velasquez S.L."/>
            <person name="Kruys A."/>
            <person name="Hutchinson M.I."/>
            <person name="Powell A.J."/>
            <person name="Barry K."/>
            <person name="Miller A.N."/>
            <person name="Grigoriev I.V."/>
            <person name="Debuchy R."/>
            <person name="Gladieux P."/>
            <person name="Thoren M.H."/>
            <person name="Johannesson H."/>
        </authorList>
    </citation>
    <scope>NUCLEOTIDE SEQUENCE</scope>
    <source>
        <strain evidence="2">CBS 307.81</strain>
    </source>
</reference>
<organism evidence="2 3">
    <name type="scientific">Cercophora samala</name>
    <dbReference type="NCBI Taxonomy" id="330535"/>
    <lineage>
        <taxon>Eukaryota</taxon>
        <taxon>Fungi</taxon>
        <taxon>Dikarya</taxon>
        <taxon>Ascomycota</taxon>
        <taxon>Pezizomycotina</taxon>
        <taxon>Sordariomycetes</taxon>
        <taxon>Sordariomycetidae</taxon>
        <taxon>Sordariales</taxon>
        <taxon>Lasiosphaeriaceae</taxon>
        <taxon>Cercophora</taxon>
    </lineage>
</organism>
<dbReference type="PANTHER" id="PTHR13774">
    <property type="entry name" value="PHENAZINE BIOSYNTHESIS PROTEIN"/>
    <property type="match status" value="1"/>
</dbReference>
<dbReference type="EMBL" id="JAULSY010000022">
    <property type="protein sequence ID" value="KAK0671329.1"/>
    <property type="molecule type" value="Genomic_DNA"/>
</dbReference>
<feature type="active site" evidence="1">
    <location>
        <position position="53"/>
    </location>
</feature>
<dbReference type="PANTHER" id="PTHR13774:SF32">
    <property type="entry name" value="ANTISENSE-ENHANCING SEQUENCE 1"/>
    <property type="match status" value="1"/>
</dbReference>
<dbReference type="Gene3D" id="3.10.310.10">
    <property type="entry name" value="Diaminopimelate Epimerase, Chain A, domain 1"/>
    <property type="match status" value="2"/>
</dbReference>
<protein>
    <submittedName>
        <fullName evidence="2">Epimerase</fullName>
    </submittedName>
</protein>
<comment type="caution">
    <text evidence="2">The sequence shown here is derived from an EMBL/GenBank/DDBJ whole genome shotgun (WGS) entry which is preliminary data.</text>
</comment>
<dbReference type="InterPro" id="IPR003719">
    <property type="entry name" value="Phenazine_PhzF-like"/>
</dbReference>
<proteinExistence type="predicted"/>
<keyword evidence="3" id="KW-1185">Reference proteome</keyword>
<gene>
    <name evidence="2" type="ORF">QBC41DRAFT_315982</name>
</gene>
<evidence type="ECO:0000256" key="1">
    <source>
        <dbReference type="PIRSR" id="PIRSR016184-1"/>
    </source>
</evidence>
<sequence length="315" mass="34495">MASLSLDFVTVDVFTANRYEGNPLAVVFVPPSQRSLVTQETKQRIAREFNLSETVFLHAESNVRPEATTLEVNIFTIEEELPFAGHPTIGTAYLVLHHLGWEHVNTLLTKAGPIPINVEGDQNVKAEIPHAVHVHSATLSSLLEKSESANVITAGLSPHDQIRQAELAGTVVSIVRGMSFVLVNLSSLELLAKVTDSPRLQFDKIPNLLDKGEWEKSFVGRYYYVCTEEGSRTKLQTRMVELGFEDPATGSAGCTLAAYLTLTEKKGARFEITQGVEMGRRSEIVVETSATEQGKIREIHLGGTAVLVMRGSVVV</sequence>
<name>A0AA39ZIJ7_9PEZI</name>
<evidence type="ECO:0000313" key="3">
    <source>
        <dbReference type="Proteomes" id="UP001174997"/>
    </source>
</evidence>
<dbReference type="GO" id="GO:0005737">
    <property type="term" value="C:cytoplasm"/>
    <property type="evidence" value="ECO:0007669"/>
    <property type="project" value="TreeGrafter"/>
</dbReference>